<evidence type="ECO:0000313" key="2">
    <source>
        <dbReference type="Proteomes" id="UP001642464"/>
    </source>
</evidence>
<keyword evidence="2" id="KW-1185">Reference proteome</keyword>
<dbReference type="PANTHER" id="PTHR39290:SF6">
    <property type="entry name" value="S-ADENOSYL-L-METHIONINE-DEPENDENT METHYLTRANSFERASES SUPERFAMILY PROTEIN"/>
    <property type="match status" value="1"/>
</dbReference>
<accession>A0ABP0IRR9</accession>
<dbReference type="PANTHER" id="PTHR39290">
    <property type="entry name" value="C3H1-TYPE DOMAIN-CONTAINING PROTEIN-RELATED"/>
    <property type="match status" value="1"/>
</dbReference>
<organism evidence="1 2">
    <name type="scientific">Durusdinium trenchii</name>
    <dbReference type="NCBI Taxonomy" id="1381693"/>
    <lineage>
        <taxon>Eukaryota</taxon>
        <taxon>Sar</taxon>
        <taxon>Alveolata</taxon>
        <taxon>Dinophyceae</taxon>
        <taxon>Suessiales</taxon>
        <taxon>Symbiodiniaceae</taxon>
        <taxon>Durusdinium</taxon>
    </lineage>
</organism>
<name>A0ABP0IRR9_9DINO</name>
<reference evidence="1 2" key="1">
    <citation type="submission" date="2024-02" db="EMBL/GenBank/DDBJ databases">
        <authorList>
            <person name="Chen Y."/>
            <person name="Shah S."/>
            <person name="Dougan E. K."/>
            <person name="Thang M."/>
            <person name="Chan C."/>
        </authorList>
    </citation>
    <scope>NUCLEOTIDE SEQUENCE [LARGE SCALE GENOMIC DNA]</scope>
</reference>
<dbReference type="EMBL" id="CAXAMM010004803">
    <property type="protein sequence ID" value="CAK9005008.1"/>
    <property type="molecule type" value="Genomic_DNA"/>
</dbReference>
<protein>
    <submittedName>
        <fullName evidence="1">Uncharacterized protein</fullName>
    </submittedName>
</protein>
<sequence>MAASPPTRLRGFGDPNCGASVRPEARNEMEHLTQKHQVQWELELVELHDRVKELVDLVDQLKKDEVEAQLPAVRQAYHDFALALDVVSRGVLGQKPLRTTASWAPLLLRFRYYICSLFSWGLLTEEVAQEAAKVLKELGVKGVVDPLAGSGWQAMLWEVAGGLHVIALDSYEAKSVAWSGVKLVTDSRRALAEPIDGDLTSWALLLSWPPHSPESVGLDLLRVWHGEFLIYLGERALDDDDGPWPGQSLLDAIQDDWDLLQRYRIPSWPGCKDDLTIYRRRKTE</sequence>
<evidence type="ECO:0000313" key="1">
    <source>
        <dbReference type="EMBL" id="CAK9005008.1"/>
    </source>
</evidence>
<proteinExistence type="predicted"/>
<dbReference type="Proteomes" id="UP001642464">
    <property type="component" value="Unassembled WGS sequence"/>
</dbReference>
<comment type="caution">
    <text evidence="1">The sequence shown here is derived from an EMBL/GenBank/DDBJ whole genome shotgun (WGS) entry which is preliminary data.</text>
</comment>
<gene>
    <name evidence="1" type="ORF">SCF082_LOCUS8413</name>
</gene>